<keyword evidence="1" id="KW-0547">Nucleotide-binding</keyword>
<feature type="domain" description="ATP-grasp" evidence="2">
    <location>
        <begin position="93"/>
        <end position="285"/>
    </location>
</feature>
<protein>
    <submittedName>
        <fullName evidence="3">ATP-grasp domain-containing protein</fullName>
    </submittedName>
</protein>
<dbReference type="SUPFAM" id="SSF56059">
    <property type="entry name" value="Glutathione synthetase ATP-binding domain-like"/>
    <property type="match status" value="1"/>
</dbReference>
<evidence type="ECO:0000313" key="4">
    <source>
        <dbReference type="Proteomes" id="UP000198832"/>
    </source>
</evidence>
<dbReference type="PROSITE" id="PS50975">
    <property type="entry name" value="ATP_GRASP"/>
    <property type="match status" value="1"/>
</dbReference>
<reference evidence="3 4" key="1">
    <citation type="submission" date="2016-10" db="EMBL/GenBank/DDBJ databases">
        <authorList>
            <person name="de Groot N.N."/>
        </authorList>
    </citation>
    <scope>NUCLEOTIDE SEQUENCE [LARGE SCALE GENOMIC DNA]</scope>
    <source>
        <strain evidence="3 4">CGMCC 1.7056</strain>
    </source>
</reference>
<dbReference type="GO" id="GO:0004363">
    <property type="term" value="F:glutathione synthase activity"/>
    <property type="evidence" value="ECO:0007669"/>
    <property type="project" value="InterPro"/>
</dbReference>
<organism evidence="3 4">
    <name type="scientific">Nocardioides terrae</name>
    <dbReference type="NCBI Taxonomy" id="574651"/>
    <lineage>
        <taxon>Bacteria</taxon>
        <taxon>Bacillati</taxon>
        <taxon>Actinomycetota</taxon>
        <taxon>Actinomycetes</taxon>
        <taxon>Propionibacteriales</taxon>
        <taxon>Nocardioidaceae</taxon>
        <taxon>Nocardioides</taxon>
    </lineage>
</organism>
<evidence type="ECO:0000313" key="3">
    <source>
        <dbReference type="EMBL" id="SFC89306.1"/>
    </source>
</evidence>
<keyword evidence="4" id="KW-1185">Reference proteome</keyword>
<dbReference type="PANTHER" id="PTHR39217">
    <property type="match status" value="1"/>
</dbReference>
<sequence length="285" mass="30174">MPRILLATFQLMPDGEPGGSTLLAALADRGVDAAWARWDDPAVDWSAADLVAVRSTWDYYRRASEFLAWTRTVGDRLLNGPDVIAWNADKAYLRDLSVAGVPTVPTELLDDASLVAGLGRALEHWGTVVVKPRTGAGGVGVCVVASPADERLEGLVAAPWIVQPLVESVRTTGETSVFVFGGSAVSQVLKVPGGGDDGDIRVNELYGGSSRAVVLTPEHTALAESAVAAAAARHGRRIDYARVDVLEHDGGLVVSELELIEPGLYLDVDPGNAERFADLVVDRLS</sequence>
<dbReference type="EMBL" id="FOLB01000013">
    <property type="protein sequence ID" value="SFC89306.1"/>
    <property type="molecule type" value="Genomic_DNA"/>
</dbReference>
<dbReference type="STRING" id="574651.SAMN04487968_113100"/>
<evidence type="ECO:0000259" key="2">
    <source>
        <dbReference type="PROSITE" id="PS50975"/>
    </source>
</evidence>
<dbReference type="InterPro" id="IPR013651">
    <property type="entry name" value="ATP-grasp_RimK-type"/>
</dbReference>
<name>A0A1I1MW21_9ACTN</name>
<dbReference type="AlphaFoldDB" id="A0A1I1MW21"/>
<evidence type="ECO:0000256" key="1">
    <source>
        <dbReference type="PROSITE-ProRule" id="PRU00409"/>
    </source>
</evidence>
<dbReference type="InterPro" id="IPR011761">
    <property type="entry name" value="ATP-grasp"/>
</dbReference>
<dbReference type="RefSeq" id="WP_091125924.1">
    <property type="nucleotide sequence ID" value="NZ_FOLB01000013.1"/>
</dbReference>
<dbReference type="Pfam" id="PF08443">
    <property type="entry name" value="RimK"/>
    <property type="match status" value="1"/>
</dbReference>
<dbReference type="OrthoDB" id="3373978at2"/>
<gene>
    <name evidence="3" type="ORF">SAMN04487968_113100</name>
</gene>
<dbReference type="InterPro" id="IPR053191">
    <property type="entry name" value="DcsG_Biosynth_Enzyme"/>
</dbReference>
<dbReference type="Gene3D" id="3.30.470.20">
    <property type="entry name" value="ATP-grasp fold, B domain"/>
    <property type="match status" value="1"/>
</dbReference>
<proteinExistence type="predicted"/>
<accession>A0A1I1MW21</accession>
<dbReference type="Proteomes" id="UP000198832">
    <property type="component" value="Unassembled WGS sequence"/>
</dbReference>
<dbReference type="GO" id="GO:0005524">
    <property type="term" value="F:ATP binding"/>
    <property type="evidence" value="ECO:0007669"/>
    <property type="project" value="UniProtKB-UniRule"/>
</dbReference>
<dbReference type="PANTHER" id="PTHR39217:SF1">
    <property type="entry name" value="GLUTATHIONE SYNTHETASE"/>
    <property type="match status" value="1"/>
</dbReference>
<keyword evidence="1" id="KW-0067">ATP-binding</keyword>
<dbReference type="GO" id="GO:0046872">
    <property type="term" value="F:metal ion binding"/>
    <property type="evidence" value="ECO:0007669"/>
    <property type="project" value="InterPro"/>
</dbReference>